<feature type="region of interest" description="Disordered" evidence="14">
    <location>
        <begin position="1"/>
        <end position="23"/>
    </location>
</feature>
<dbReference type="GO" id="GO:0033212">
    <property type="term" value="P:iron import into cell"/>
    <property type="evidence" value="ECO:0007669"/>
    <property type="project" value="InterPro"/>
</dbReference>
<evidence type="ECO:0000256" key="8">
    <source>
        <dbReference type="ARBA" id="ARBA00023239"/>
    </source>
</evidence>
<evidence type="ECO:0000313" key="18">
    <source>
        <dbReference type="Proteomes" id="UP000297626"/>
    </source>
</evidence>
<keyword evidence="5" id="KW-0732">Signal</keyword>
<evidence type="ECO:0000256" key="12">
    <source>
        <dbReference type="ARBA" id="ARBA00048856"/>
    </source>
</evidence>
<evidence type="ECO:0000256" key="1">
    <source>
        <dbReference type="ARBA" id="ARBA00004196"/>
    </source>
</evidence>
<comment type="caution">
    <text evidence="17">The sequence shown here is derived from an EMBL/GenBank/DDBJ whole genome shotgun (WGS) entry which is preliminary data.</text>
</comment>
<evidence type="ECO:0000256" key="2">
    <source>
        <dbReference type="ARBA" id="ARBA00022559"/>
    </source>
</evidence>
<evidence type="ECO:0000256" key="7">
    <source>
        <dbReference type="ARBA" id="ARBA00023004"/>
    </source>
</evidence>
<dbReference type="PANTHER" id="PTHR30521">
    <property type="entry name" value="DEFERROCHELATASE/PEROXIDASE"/>
    <property type="match status" value="1"/>
</dbReference>
<dbReference type="GO" id="GO:0004325">
    <property type="term" value="F:ferrochelatase activity"/>
    <property type="evidence" value="ECO:0007669"/>
    <property type="project" value="UniProtKB-EC"/>
</dbReference>
<comment type="subcellular location">
    <subcellularLocation>
        <location evidence="1">Cell envelope</location>
    </subcellularLocation>
</comment>
<feature type="domain" description="Dyp-type peroxidase C-terminal" evidence="16">
    <location>
        <begin position="255"/>
        <end position="436"/>
    </location>
</feature>
<keyword evidence="18" id="KW-1185">Reference proteome</keyword>
<comment type="cofactor">
    <cofactor evidence="13">
        <name>heme b</name>
        <dbReference type="ChEBI" id="CHEBI:60344"/>
    </cofactor>
    <text evidence="13">Binds 1 heme b (iron(II)-protoporphyrin IX) group non-covalently per subunit.</text>
</comment>
<evidence type="ECO:0000256" key="9">
    <source>
        <dbReference type="ARBA" id="ARBA00025737"/>
    </source>
</evidence>
<dbReference type="InterPro" id="IPR006311">
    <property type="entry name" value="TAT_signal"/>
</dbReference>
<sequence>MKSSSTRGKRAQPRAALSAGPTSAAPATAARGLSRRGLLGLAGAGVAGIGLGVAGDRAAVAASSGSEAASVSPVYPFYGNHQAGIVTPAQDRLHFAAFDVSAGTTRAQLIELLRDWTVAAASMAAGQDIGEYGAVSGPYDAPPEDTGEAQGLPTAGLTITFGFGPTLFETADGVDRFGIVGRRPADLAPLPHFPGDDLDAGRSDGDLCIQACSNDPQVAVHAIRNLSRIAFGRAALRWSQLGFGRTSSTSTAQATPRNLFGFMDGTSNIKAEEPEVVADQVWVATSDGPAWLAGGSYLVARRIRMTIETWDRSILSEQEAVFGRTKGSGAPLSGGTEFTEPDFVLTGREDRPLIGAAAHVRLAHPTQNKGMKLLRRGYNFVDGNDELGRLEAGLFFISFQRSPAQFTAVQLNLAKHDALNEYIRHVGSALFAAPGGISDGSYVGAALFA</sequence>
<dbReference type="SUPFAM" id="SSF54909">
    <property type="entry name" value="Dimeric alpha+beta barrel"/>
    <property type="match status" value="1"/>
</dbReference>
<dbReference type="EC" id="1.11.1.-" evidence="13"/>
<keyword evidence="8" id="KW-0456">Lyase</keyword>
<name>A0A4R9BT92_9MICO</name>
<dbReference type="Pfam" id="PF20628">
    <property type="entry name" value="Dyp_perox_C"/>
    <property type="match status" value="1"/>
</dbReference>
<keyword evidence="3 13" id="KW-0349">Heme</keyword>
<dbReference type="GO" id="GO:0046872">
    <property type="term" value="F:metal ion binding"/>
    <property type="evidence" value="ECO:0007669"/>
    <property type="project" value="UniProtKB-KW"/>
</dbReference>
<evidence type="ECO:0000256" key="10">
    <source>
        <dbReference type="ARBA" id="ARBA00033771"/>
    </source>
</evidence>
<evidence type="ECO:0000256" key="6">
    <source>
        <dbReference type="ARBA" id="ARBA00023002"/>
    </source>
</evidence>
<dbReference type="InterPro" id="IPR048327">
    <property type="entry name" value="Dyp_perox_N"/>
</dbReference>
<dbReference type="GO" id="GO:0020037">
    <property type="term" value="F:heme binding"/>
    <property type="evidence" value="ECO:0007669"/>
    <property type="project" value="InterPro"/>
</dbReference>
<evidence type="ECO:0000259" key="15">
    <source>
        <dbReference type="Pfam" id="PF04261"/>
    </source>
</evidence>
<comment type="catalytic activity">
    <reaction evidence="12">
        <text>heme b + 2 H(+) = protoporphyrin IX + Fe(2+)</text>
        <dbReference type="Rhea" id="RHEA:22584"/>
        <dbReference type="ChEBI" id="CHEBI:15378"/>
        <dbReference type="ChEBI" id="CHEBI:29033"/>
        <dbReference type="ChEBI" id="CHEBI:57306"/>
        <dbReference type="ChEBI" id="CHEBI:60344"/>
        <dbReference type="EC" id="4.98.1.1"/>
    </reaction>
    <physiologicalReaction direction="left-to-right" evidence="12">
        <dbReference type="Rhea" id="RHEA:22585"/>
    </physiologicalReaction>
</comment>
<proteinExistence type="inferred from homology"/>
<organism evidence="17 18">
    <name type="scientific">Cryobacterium serini</name>
    <dbReference type="NCBI Taxonomy" id="1259201"/>
    <lineage>
        <taxon>Bacteria</taxon>
        <taxon>Bacillati</taxon>
        <taxon>Actinomycetota</taxon>
        <taxon>Actinomycetes</taxon>
        <taxon>Micrococcales</taxon>
        <taxon>Microbacteriaceae</taxon>
        <taxon>Cryobacterium</taxon>
    </lineage>
</organism>
<keyword evidence="7 13" id="KW-0408">Iron</keyword>
<dbReference type="EMBL" id="SOHN01000007">
    <property type="protein sequence ID" value="TFD90532.1"/>
    <property type="molecule type" value="Genomic_DNA"/>
</dbReference>
<evidence type="ECO:0000313" key="17">
    <source>
        <dbReference type="EMBL" id="TFD90532.1"/>
    </source>
</evidence>
<dbReference type="NCBIfam" id="TIGR01413">
    <property type="entry name" value="Dyp_perox_fam"/>
    <property type="match status" value="1"/>
</dbReference>
<evidence type="ECO:0000259" key="16">
    <source>
        <dbReference type="Pfam" id="PF20628"/>
    </source>
</evidence>
<dbReference type="InterPro" id="IPR006314">
    <property type="entry name" value="Dyp_peroxidase"/>
</dbReference>
<evidence type="ECO:0000256" key="5">
    <source>
        <dbReference type="ARBA" id="ARBA00022729"/>
    </source>
</evidence>
<evidence type="ECO:0000256" key="3">
    <source>
        <dbReference type="ARBA" id="ARBA00022617"/>
    </source>
</evidence>
<reference evidence="17 18" key="1">
    <citation type="submission" date="2019-03" db="EMBL/GenBank/DDBJ databases">
        <title>Genomics of glacier-inhabiting Cryobacterium strains.</title>
        <authorList>
            <person name="Liu Q."/>
            <person name="Xin Y.-H."/>
        </authorList>
    </citation>
    <scope>NUCLEOTIDE SEQUENCE [LARGE SCALE GENOMIC DNA]</scope>
    <source>
        <strain evidence="17 18">Sr54</strain>
    </source>
</reference>
<dbReference type="AlphaFoldDB" id="A0A4R9BT92"/>
<dbReference type="Proteomes" id="UP000297626">
    <property type="component" value="Unassembled WGS sequence"/>
</dbReference>
<dbReference type="GO" id="GO:0030313">
    <property type="term" value="C:cell envelope"/>
    <property type="evidence" value="ECO:0007669"/>
    <property type="project" value="UniProtKB-SubCell"/>
</dbReference>
<keyword evidence="6 13" id="KW-0560">Oxidoreductase</keyword>
<dbReference type="InterPro" id="IPR048328">
    <property type="entry name" value="Dyp_perox_C"/>
</dbReference>
<dbReference type="InterPro" id="IPR006313">
    <property type="entry name" value="EfeB/EfeN"/>
</dbReference>
<gene>
    <name evidence="17" type="primary">efeB</name>
    <name evidence="17" type="ORF">E3T51_02385</name>
</gene>
<evidence type="ECO:0000256" key="11">
    <source>
        <dbReference type="ARBA" id="ARBA00033775"/>
    </source>
</evidence>
<protein>
    <recommendedName>
        <fullName evidence="10 13">Deferrochelatase</fullName>
        <ecNumber evidence="13">1.11.1.-</ecNumber>
    </recommendedName>
    <alternativeName>
        <fullName evidence="11 13">Peroxidase EfeB</fullName>
    </alternativeName>
</protein>
<dbReference type="GO" id="GO:0005829">
    <property type="term" value="C:cytosol"/>
    <property type="evidence" value="ECO:0007669"/>
    <property type="project" value="TreeGrafter"/>
</dbReference>
<dbReference type="Pfam" id="PF04261">
    <property type="entry name" value="Dyp_perox_N"/>
    <property type="match status" value="1"/>
</dbReference>
<dbReference type="GO" id="GO:0004601">
    <property type="term" value="F:peroxidase activity"/>
    <property type="evidence" value="ECO:0007669"/>
    <property type="project" value="UniProtKB-KW"/>
</dbReference>
<feature type="compositionally biased region" description="Low complexity" evidence="14">
    <location>
        <begin position="14"/>
        <end position="23"/>
    </location>
</feature>
<dbReference type="NCBIfam" id="TIGR01412">
    <property type="entry name" value="tat_substr_1"/>
    <property type="match status" value="1"/>
</dbReference>
<dbReference type="PROSITE" id="PS51404">
    <property type="entry name" value="DYP_PEROXIDASE"/>
    <property type="match status" value="1"/>
</dbReference>
<keyword evidence="4 13" id="KW-0479">Metal-binding</keyword>
<evidence type="ECO:0000256" key="13">
    <source>
        <dbReference type="RuleBase" id="RU365017"/>
    </source>
</evidence>
<accession>A0A4R9BT92</accession>
<feature type="domain" description="Dyp-type peroxidase N-terminal" evidence="15">
    <location>
        <begin position="82"/>
        <end position="243"/>
    </location>
</feature>
<dbReference type="PROSITE" id="PS51318">
    <property type="entry name" value="TAT"/>
    <property type="match status" value="1"/>
</dbReference>
<dbReference type="PANTHER" id="PTHR30521:SF4">
    <property type="entry name" value="DEFERROCHELATASE"/>
    <property type="match status" value="1"/>
</dbReference>
<comment type="function">
    <text evidence="13">Involved in the recovery of exogenous heme iron. Extracts iron from heme while preserving the protoporphyrin ring intact.</text>
</comment>
<evidence type="ECO:0000256" key="4">
    <source>
        <dbReference type="ARBA" id="ARBA00022723"/>
    </source>
</evidence>
<evidence type="ECO:0000256" key="14">
    <source>
        <dbReference type="SAM" id="MobiDB-lite"/>
    </source>
</evidence>
<comment type="similarity">
    <text evidence="9 13">Belongs to the DyP-type peroxidase family.</text>
</comment>
<keyword evidence="2 13" id="KW-0575">Peroxidase</keyword>
<dbReference type="InterPro" id="IPR011008">
    <property type="entry name" value="Dimeric_a/b-barrel"/>
</dbReference>